<sequence length="335" mass="37502">MKAKKLVSLALPIMLLGGCATDKVDTKSKDKVETKAETKEKLSKDIYPVRMTSLSSELMGKITNIVEIAMNKEKDEKTLKKEVLKQESELQTIIAKFDKIEPPKEYAESHKDILKAVDCYSKAYSKQAKYFKANEKDIDPDKKQEITELIERGNKYWIPGFQPVQDETSRVDAVNANKAAKDKQSALDNTNPDTIKRTDDAPKSNDVSNLEEVTKYKQDIIDSSNAIADTMHLIEGIAGSDIKAYVQKKSEIQLSVGGAKANARKLKDLKAPSGFEGEQNKIKQSMQYYEDAFQLLFDAIEQEDQAKLHQSMGKTHIGAKIFDEATKGIADKSQQ</sequence>
<dbReference type="AlphaFoldDB" id="A0A090YMI0"/>
<dbReference type="Pfam" id="PF22872">
    <property type="entry name" value="DUF7018"/>
    <property type="match status" value="1"/>
</dbReference>
<evidence type="ECO:0000313" key="4">
    <source>
        <dbReference type="EMBL" id="KFM99107.1"/>
    </source>
</evidence>
<feature type="domain" description="DUF7018" evidence="3">
    <location>
        <begin position="41"/>
        <end position="160"/>
    </location>
</feature>
<evidence type="ECO:0000256" key="2">
    <source>
        <dbReference type="SAM" id="SignalP"/>
    </source>
</evidence>
<dbReference type="Proteomes" id="UP000264294">
    <property type="component" value="Unassembled WGS sequence"/>
</dbReference>
<dbReference type="EMBL" id="QVOD01000012">
    <property type="protein sequence ID" value="RFT66729.1"/>
    <property type="molecule type" value="Genomic_DNA"/>
</dbReference>
<proteinExistence type="predicted"/>
<dbReference type="InterPro" id="IPR053854">
    <property type="entry name" value="DUF7018"/>
</dbReference>
<feature type="signal peptide" evidence="2">
    <location>
        <begin position="1"/>
        <end position="20"/>
    </location>
</feature>
<feature type="chain" id="PRO_5039388672" description="DUF7018 domain-containing protein" evidence="2">
    <location>
        <begin position="21"/>
        <end position="335"/>
    </location>
</feature>
<organism evidence="4 6">
    <name type="scientific">Bacillus clarus</name>
    <dbReference type="NCBI Taxonomy" id="2338372"/>
    <lineage>
        <taxon>Bacteria</taxon>
        <taxon>Bacillati</taxon>
        <taxon>Bacillota</taxon>
        <taxon>Bacilli</taxon>
        <taxon>Bacillales</taxon>
        <taxon>Bacillaceae</taxon>
        <taxon>Bacillus</taxon>
        <taxon>Bacillus cereus group</taxon>
    </lineage>
</organism>
<reference evidence="5 7" key="2">
    <citation type="submission" date="2018-08" db="EMBL/GenBank/DDBJ databases">
        <title>Bacillus clarus sp. nov. strain PS00077A.</title>
        <authorList>
            <person name="Mendez Acevedo M."/>
            <person name="Carroll L."/>
            <person name="Mukherjee M."/>
            <person name="Wiedmann M."/>
            <person name="Kovac J."/>
        </authorList>
    </citation>
    <scope>NUCLEOTIDE SEQUENCE [LARGE SCALE GENOMIC DNA]</scope>
    <source>
        <strain evidence="5 7">PS00077A</strain>
    </source>
</reference>
<dbReference type="PATRIC" id="fig|1405.8.peg.4857"/>
<evidence type="ECO:0000313" key="5">
    <source>
        <dbReference type="EMBL" id="RFT66729.1"/>
    </source>
</evidence>
<evidence type="ECO:0000256" key="1">
    <source>
        <dbReference type="SAM" id="MobiDB-lite"/>
    </source>
</evidence>
<reference evidence="4 6" key="1">
    <citation type="submission" date="2014-04" db="EMBL/GenBank/DDBJ databases">
        <authorList>
            <person name="Bishop-Lilly K.A."/>
            <person name="Broomall S.M."/>
            <person name="Chain P.S."/>
            <person name="Chertkov O."/>
            <person name="Coyne S.R."/>
            <person name="Daligault H.E."/>
            <person name="Davenport K.W."/>
            <person name="Erkkila T."/>
            <person name="Frey K.G."/>
            <person name="Gibbons H.S."/>
            <person name="Gu W."/>
            <person name="Jaissle J."/>
            <person name="Johnson S.L."/>
            <person name="Koroleva G.I."/>
            <person name="Ladner J.T."/>
            <person name="Lo C.-C."/>
            <person name="Minogue T.D."/>
            <person name="Munk C."/>
            <person name="Palacios G.F."/>
            <person name="Redden C.L."/>
            <person name="Rosenzweig C.N."/>
            <person name="Scholz M.B."/>
            <person name="Teshima H."/>
            <person name="Xu Y."/>
        </authorList>
    </citation>
    <scope>NUCLEOTIDE SEQUENCE [LARGE SCALE GENOMIC DNA]</scope>
    <source>
        <strain evidence="4 6">BHP</strain>
    </source>
</reference>
<dbReference type="PROSITE" id="PS51257">
    <property type="entry name" value="PROKAR_LIPOPROTEIN"/>
    <property type="match status" value="1"/>
</dbReference>
<protein>
    <recommendedName>
        <fullName evidence="3">DUF7018 domain-containing protein</fullName>
    </recommendedName>
</protein>
<comment type="caution">
    <text evidence="4">The sequence shown here is derived from an EMBL/GenBank/DDBJ whole genome shotgun (WGS) entry which is preliminary data.</text>
</comment>
<dbReference type="Proteomes" id="UP000029389">
    <property type="component" value="Unassembled WGS sequence"/>
</dbReference>
<evidence type="ECO:0000313" key="7">
    <source>
        <dbReference type="Proteomes" id="UP000264294"/>
    </source>
</evidence>
<accession>A0A090YMI0</accession>
<feature type="compositionally biased region" description="Basic and acidic residues" evidence="1">
    <location>
        <begin position="194"/>
        <end position="203"/>
    </location>
</feature>
<evidence type="ECO:0000259" key="3">
    <source>
        <dbReference type="Pfam" id="PF22872"/>
    </source>
</evidence>
<name>A0A090YMI0_9BACI</name>
<feature type="region of interest" description="Disordered" evidence="1">
    <location>
        <begin position="178"/>
        <end position="206"/>
    </location>
</feature>
<evidence type="ECO:0000313" key="6">
    <source>
        <dbReference type="Proteomes" id="UP000029389"/>
    </source>
</evidence>
<gene>
    <name evidence="5" type="ORF">D0U04_12550</name>
    <name evidence="4" type="ORF">DJ93_4722</name>
</gene>
<dbReference type="RefSeq" id="WP_042983560.1">
    <property type="nucleotide sequence ID" value="NZ_JMQC01000008.1"/>
</dbReference>
<keyword evidence="7" id="KW-1185">Reference proteome</keyword>
<dbReference type="EMBL" id="JMQC01000008">
    <property type="protein sequence ID" value="KFM99107.1"/>
    <property type="molecule type" value="Genomic_DNA"/>
</dbReference>
<keyword evidence="2" id="KW-0732">Signal</keyword>